<dbReference type="IntAct" id="D3XDT2">
    <property type="interactions" value="8"/>
</dbReference>
<evidence type="ECO:0008006" key="4">
    <source>
        <dbReference type="Google" id="ProtNLM"/>
    </source>
</evidence>
<evidence type="ECO:0000256" key="1">
    <source>
        <dbReference type="SAM" id="MobiDB-lite"/>
    </source>
</evidence>
<proteinExistence type="predicted"/>
<dbReference type="Proteomes" id="UP000180711">
    <property type="component" value="Segment"/>
</dbReference>
<organism evidence="2 3">
    <name type="scientific">Murid herpesvirus 1 (strain Smith)</name>
    <name type="common">MuHV-1</name>
    <name type="synonym">Mouse cytomegalovirus</name>
    <dbReference type="NCBI Taxonomy" id="10367"/>
    <lineage>
        <taxon>Viruses</taxon>
        <taxon>Duplodnaviria</taxon>
        <taxon>Heunggongvirae</taxon>
        <taxon>Peploviricota</taxon>
        <taxon>Herviviricetes</taxon>
        <taxon>Herpesvirales</taxon>
        <taxon>Orthoherpesviridae</taxon>
        <taxon>Betaherpesvirinae</taxon>
        <taxon>Muromegalovirus</taxon>
        <taxon>Muromegalovirus muridbeta1</taxon>
        <taxon>Murid herpesvirus 1</taxon>
    </lineage>
</organism>
<evidence type="ECO:0000313" key="2">
    <source>
        <dbReference type="EMBL" id="ADD10476.1"/>
    </source>
</evidence>
<name>D3XDT2_MUHVS</name>
<keyword evidence="3" id="KW-1185">Reference proteome</keyword>
<feature type="region of interest" description="Disordered" evidence="1">
    <location>
        <begin position="1"/>
        <end position="88"/>
    </location>
</feature>
<protein>
    <recommendedName>
        <fullName evidence="4">M108 protein</fullName>
    </recommendedName>
</protein>
<organismHost>
    <name type="scientific">Mus musculus</name>
    <name type="common">Mouse</name>
    <dbReference type="NCBI Taxonomy" id="10090"/>
</organismHost>
<sequence>MVYNLTADRRHARDRVSRARPRPGPAARADVQPSGAPRPGRPREAFAEAQGPRLEIARRPSHRTAFEMPVASSGCPKRGFPGPIGSMRGSSTVGIAVTSDRSFTSNRPKCGSSASLRTCKYTAYGAPFVSDGGSCRAVVRSSDPPRADGPSPFSGPLRLLDRIGHADVVRAPVRFDRAVVAFAAIK</sequence>
<feature type="compositionally biased region" description="Basic and acidic residues" evidence="1">
    <location>
        <begin position="7"/>
        <end position="17"/>
    </location>
</feature>
<accession>D3XDT2</accession>
<evidence type="ECO:0000313" key="3">
    <source>
        <dbReference type="Proteomes" id="UP000180711"/>
    </source>
</evidence>
<dbReference type="EMBL" id="GU305914">
    <property type="protein sequence ID" value="ADD10476.1"/>
    <property type="molecule type" value="Genomic_DNA"/>
</dbReference>
<dbReference type="MINT" id="D3XDT2"/>
<gene>
    <name evidence="2" type="primary">m108</name>
</gene>
<reference evidence="2 3" key="1">
    <citation type="journal article" date="2010" name="J. Virol.">
        <title>Stability of murine cytomegalovirus genome after in vitro and in vivo passage.</title>
        <authorList>
            <person name="Cheng T.P."/>
            <person name="Valentine M.C."/>
            <person name="Gao J."/>
            <person name="Pingel J.T."/>
            <person name="Yokoyama W.M."/>
        </authorList>
    </citation>
    <scope>NUCLEOTIDE SEQUENCE [LARGE SCALE GENOMIC DNA]</scope>
    <source>
        <strain evidence="2 3">Smith</strain>
    </source>
</reference>